<protein>
    <submittedName>
        <fullName evidence="2">Uncharacterized protein</fullName>
    </submittedName>
</protein>
<proteinExistence type="predicted"/>
<evidence type="ECO:0000256" key="1">
    <source>
        <dbReference type="SAM" id="Phobius"/>
    </source>
</evidence>
<keyword evidence="1" id="KW-0472">Membrane</keyword>
<organism evidence="2 3">
    <name type="scientific">Methanomethylophilus alvi</name>
    <dbReference type="NCBI Taxonomy" id="1291540"/>
    <lineage>
        <taxon>Archaea</taxon>
        <taxon>Methanobacteriati</taxon>
        <taxon>Thermoplasmatota</taxon>
        <taxon>Thermoplasmata</taxon>
        <taxon>Methanomassiliicoccales</taxon>
        <taxon>Methanomethylophilaceae</taxon>
        <taxon>Methanomethylophilus</taxon>
    </lineage>
</organism>
<reference evidence="2 3" key="1">
    <citation type="submission" date="2016-10" db="EMBL/GenBank/DDBJ databases">
        <title>Complete genome of the TMA-utilizing, human hosted archaeon Methanomethylophilus alvus Gen. nov, sp. nov., strain Mx-05, derived from a pure culture.</title>
        <authorList>
            <person name="Brugere J.-F."/>
            <person name="Ben Hania W."/>
            <person name="Chaudhary P.P."/>
            <person name="Gaci N."/>
            <person name="Borrel G."/>
            <person name="Cao Van Tuat L."/>
            <person name="Fardeau M.-L."/>
            <person name="Harris H.M.B."/>
            <person name="O'Toole P.W."/>
            <person name="Ollivier B."/>
        </authorList>
    </citation>
    <scope>NUCLEOTIDE SEQUENCE [LARGE SCALE GENOMIC DNA]</scope>
    <source>
        <strain evidence="2 3">Mx-05</strain>
    </source>
</reference>
<dbReference type="AlphaFoldDB" id="A0A3G3IH16"/>
<keyword evidence="1" id="KW-1133">Transmembrane helix</keyword>
<keyword evidence="1" id="KW-0812">Transmembrane</keyword>
<sequence>MTVPYVLAEGKDPDNLVVYYVAEDGAVEEIPCTYSEGYVTFSTDHFSVYAVMYEESHDVSAETVLLALIAAMIVMPAAVFLSRRRAAGRSV</sequence>
<dbReference type="GeneID" id="41321699"/>
<dbReference type="OMA" id="MYEESHD"/>
<gene>
    <name evidence="2" type="ORF">BKD89_04490</name>
</gene>
<dbReference type="Proteomes" id="UP000273278">
    <property type="component" value="Chromosome"/>
</dbReference>
<feature type="transmembrane region" description="Helical" evidence="1">
    <location>
        <begin position="63"/>
        <end position="81"/>
    </location>
</feature>
<dbReference type="EMBL" id="CP017686">
    <property type="protein sequence ID" value="AYQ55061.1"/>
    <property type="molecule type" value="Genomic_DNA"/>
</dbReference>
<evidence type="ECO:0000313" key="3">
    <source>
        <dbReference type="Proteomes" id="UP000273278"/>
    </source>
</evidence>
<name>A0A3G3IH16_9ARCH</name>
<dbReference type="RefSeq" id="WP_015504801.1">
    <property type="nucleotide sequence ID" value="NZ_CP017686.1"/>
</dbReference>
<accession>A0A3G3IH16</accession>
<evidence type="ECO:0000313" key="2">
    <source>
        <dbReference type="EMBL" id="AYQ55061.1"/>
    </source>
</evidence>